<protein>
    <recommendedName>
        <fullName evidence="8">Holo-[acyl-carrier-protein] synthase</fullName>
        <shortName evidence="8">Holo-ACP synthase</shortName>
        <ecNumber evidence="8">2.7.8.7</ecNumber>
    </recommendedName>
    <alternativeName>
        <fullName evidence="8">4'-phosphopantetheinyl transferase AcpS</fullName>
    </alternativeName>
</protein>
<dbReference type="InterPro" id="IPR004568">
    <property type="entry name" value="Ppantetheine-prot_Trfase_dom"/>
</dbReference>
<evidence type="ECO:0000256" key="3">
    <source>
        <dbReference type="ARBA" id="ARBA00022723"/>
    </source>
</evidence>
<keyword evidence="3 8" id="KW-0479">Metal-binding</keyword>
<dbReference type="Gene3D" id="3.90.470.20">
    <property type="entry name" value="4'-phosphopantetheinyl transferase domain"/>
    <property type="match status" value="1"/>
</dbReference>
<feature type="binding site" evidence="8">
    <location>
        <position position="58"/>
    </location>
    <ligand>
        <name>Mg(2+)</name>
        <dbReference type="ChEBI" id="CHEBI:18420"/>
    </ligand>
</feature>
<dbReference type="STRING" id="1802270.A3C07_02940"/>
<organism evidence="10 11">
    <name type="scientific">Candidatus Sungbacteria bacterium RIFCSPHIGHO2_02_FULL_47_11</name>
    <dbReference type="NCBI Taxonomy" id="1802270"/>
    <lineage>
        <taxon>Bacteria</taxon>
        <taxon>Candidatus Sungiibacteriota</taxon>
    </lineage>
</organism>
<accession>A0A1G2KNA6</accession>
<dbReference type="AlphaFoldDB" id="A0A1G2KNA6"/>
<comment type="subcellular location">
    <subcellularLocation>
        <location evidence="8">Cytoplasm</location>
    </subcellularLocation>
</comment>
<sequence>MNSVRKNIGFDLVEIARFKKLGKNAPFFKKVFTERERLYCFLYKNPFPHLAGIFAAKEAAAKALGVNKFPFAAIEVRHAPSGKPELWLGGKRIKRVAVSISHTDTAAGAVVIVNGR</sequence>
<dbReference type="GO" id="GO:0005737">
    <property type="term" value="C:cytoplasm"/>
    <property type="evidence" value="ECO:0007669"/>
    <property type="project" value="UniProtKB-SubCell"/>
</dbReference>
<evidence type="ECO:0000256" key="2">
    <source>
        <dbReference type="ARBA" id="ARBA00022679"/>
    </source>
</evidence>
<evidence type="ECO:0000256" key="4">
    <source>
        <dbReference type="ARBA" id="ARBA00022832"/>
    </source>
</evidence>
<keyword evidence="2 8" id="KW-0808">Transferase</keyword>
<comment type="caution">
    <text evidence="10">The sequence shown here is derived from an EMBL/GenBank/DDBJ whole genome shotgun (WGS) entry which is preliminary data.</text>
</comment>
<feature type="binding site" evidence="8">
    <location>
        <position position="11"/>
    </location>
    <ligand>
        <name>Mg(2+)</name>
        <dbReference type="ChEBI" id="CHEBI:18420"/>
    </ligand>
</feature>
<name>A0A1G2KNA6_9BACT</name>
<evidence type="ECO:0000256" key="1">
    <source>
        <dbReference type="ARBA" id="ARBA00022516"/>
    </source>
</evidence>
<keyword evidence="1 8" id="KW-0444">Lipid biosynthesis</keyword>
<evidence type="ECO:0000256" key="8">
    <source>
        <dbReference type="HAMAP-Rule" id="MF_00101"/>
    </source>
</evidence>
<dbReference type="GO" id="GO:0008897">
    <property type="term" value="F:holo-[acyl-carrier-protein] synthase activity"/>
    <property type="evidence" value="ECO:0007669"/>
    <property type="project" value="UniProtKB-UniRule"/>
</dbReference>
<comment type="cofactor">
    <cofactor evidence="8">
        <name>Mg(2+)</name>
        <dbReference type="ChEBI" id="CHEBI:18420"/>
    </cofactor>
</comment>
<evidence type="ECO:0000256" key="6">
    <source>
        <dbReference type="ARBA" id="ARBA00023098"/>
    </source>
</evidence>
<proteinExistence type="inferred from homology"/>
<dbReference type="GO" id="GO:0000287">
    <property type="term" value="F:magnesium ion binding"/>
    <property type="evidence" value="ECO:0007669"/>
    <property type="project" value="UniProtKB-UniRule"/>
</dbReference>
<comment type="similarity">
    <text evidence="8">Belongs to the P-Pant transferase superfamily. AcpS family.</text>
</comment>
<dbReference type="SUPFAM" id="SSF56214">
    <property type="entry name" value="4'-phosphopantetheinyl transferase"/>
    <property type="match status" value="1"/>
</dbReference>
<keyword evidence="8" id="KW-0963">Cytoplasm</keyword>
<dbReference type="EMBL" id="MHQI01000030">
    <property type="protein sequence ID" value="OGZ99960.1"/>
    <property type="molecule type" value="Genomic_DNA"/>
</dbReference>
<evidence type="ECO:0000256" key="7">
    <source>
        <dbReference type="ARBA" id="ARBA00023160"/>
    </source>
</evidence>
<keyword evidence="4 8" id="KW-0276">Fatty acid metabolism</keyword>
<keyword evidence="7 8" id="KW-0275">Fatty acid biosynthesis</keyword>
<comment type="function">
    <text evidence="8">Transfers the 4'-phosphopantetheine moiety from coenzyme A to a Ser of acyl-carrier-protein.</text>
</comment>
<evidence type="ECO:0000313" key="10">
    <source>
        <dbReference type="EMBL" id="OGZ99960.1"/>
    </source>
</evidence>
<dbReference type="Pfam" id="PF01648">
    <property type="entry name" value="ACPS"/>
    <property type="match status" value="1"/>
</dbReference>
<comment type="catalytic activity">
    <reaction evidence="8">
        <text>apo-[ACP] + CoA = holo-[ACP] + adenosine 3',5'-bisphosphate + H(+)</text>
        <dbReference type="Rhea" id="RHEA:12068"/>
        <dbReference type="Rhea" id="RHEA-COMP:9685"/>
        <dbReference type="Rhea" id="RHEA-COMP:9690"/>
        <dbReference type="ChEBI" id="CHEBI:15378"/>
        <dbReference type="ChEBI" id="CHEBI:29999"/>
        <dbReference type="ChEBI" id="CHEBI:57287"/>
        <dbReference type="ChEBI" id="CHEBI:58343"/>
        <dbReference type="ChEBI" id="CHEBI:64479"/>
        <dbReference type="EC" id="2.7.8.7"/>
    </reaction>
</comment>
<dbReference type="GO" id="GO:0006633">
    <property type="term" value="P:fatty acid biosynthetic process"/>
    <property type="evidence" value="ECO:0007669"/>
    <property type="project" value="UniProtKB-UniRule"/>
</dbReference>
<evidence type="ECO:0000256" key="5">
    <source>
        <dbReference type="ARBA" id="ARBA00022842"/>
    </source>
</evidence>
<feature type="domain" description="4'-phosphopantetheinyl transferase" evidence="9">
    <location>
        <begin position="8"/>
        <end position="95"/>
    </location>
</feature>
<reference evidence="10 11" key="1">
    <citation type="journal article" date="2016" name="Nat. Commun.">
        <title>Thousands of microbial genomes shed light on interconnected biogeochemical processes in an aquifer system.</title>
        <authorList>
            <person name="Anantharaman K."/>
            <person name="Brown C.T."/>
            <person name="Hug L.A."/>
            <person name="Sharon I."/>
            <person name="Castelle C.J."/>
            <person name="Probst A.J."/>
            <person name="Thomas B.C."/>
            <person name="Singh A."/>
            <person name="Wilkins M.J."/>
            <person name="Karaoz U."/>
            <person name="Brodie E.L."/>
            <person name="Williams K.H."/>
            <person name="Hubbard S.S."/>
            <person name="Banfield J.F."/>
        </authorList>
    </citation>
    <scope>NUCLEOTIDE SEQUENCE [LARGE SCALE GENOMIC DNA]</scope>
</reference>
<dbReference type="NCBIfam" id="TIGR00556">
    <property type="entry name" value="pantethn_trn"/>
    <property type="match status" value="1"/>
</dbReference>
<dbReference type="InterPro" id="IPR002582">
    <property type="entry name" value="ACPS"/>
</dbReference>
<evidence type="ECO:0000259" key="9">
    <source>
        <dbReference type="Pfam" id="PF01648"/>
    </source>
</evidence>
<dbReference type="InterPro" id="IPR037143">
    <property type="entry name" value="4-PPantetheinyl_Trfase_dom_sf"/>
</dbReference>
<evidence type="ECO:0000313" key="11">
    <source>
        <dbReference type="Proteomes" id="UP000179023"/>
    </source>
</evidence>
<dbReference type="InterPro" id="IPR008278">
    <property type="entry name" value="4-PPantetheinyl_Trfase_dom"/>
</dbReference>
<keyword evidence="6 8" id="KW-0443">Lipid metabolism</keyword>
<gene>
    <name evidence="8" type="primary">acpS</name>
    <name evidence="10" type="ORF">A3C07_02940</name>
</gene>
<dbReference type="HAMAP" id="MF_00101">
    <property type="entry name" value="AcpS"/>
    <property type="match status" value="1"/>
</dbReference>
<keyword evidence="5 8" id="KW-0460">Magnesium</keyword>
<dbReference type="EC" id="2.7.8.7" evidence="8"/>
<dbReference type="Proteomes" id="UP000179023">
    <property type="component" value="Unassembled WGS sequence"/>
</dbReference>